<accession>A0ABR6EUV4</accession>
<proteinExistence type="predicted"/>
<evidence type="ECO:0000313" key="2">
    <source>
        <dbReference type="Proteomes" id="UP000636110"/>
    </source>
</evidence>
<evidence type="ECO:0000313" key="1">
    <source>
        <dbReference type="EMBL" id="MBB2148827.1"/>
    </source>
</evidence>
<protein>
    <submittedName>
        <fullName evidence="1">Uncharacterized protein</fullName>
    </submittedName>
</protein>
<comment type="caution">
    <text evidence="1">The sequence shown here is derived from an EMBL/GenBank/DDBJ whole genome shotgun (WGS) entry which is preliminary data.</text>
</comment>
<dbReference type="RefSeq" id="WP_182955202.1">
    <property type="nucleotide sequence ID" value="NZ_WNXC01000001.1"/>
</dbReference>
<dbReference type="Proteomes" id="UP000636110">
    <property type="component" value="Unassembled WGS sequence"/>
</dbReference>
<dbReference type="EMBL" id="WNXC01000001">
    <property type="protein sequence ID" value="MBB2148827.1"/>
    <property type="molecule type" value="Genomic_DNA"/>
</dbReference>
<organism evidence="1 2">
    <name type="scientific">Pedobacter gandavensis</name>
    <dbReference type="NCBI Taxonomy" id="2679963"/>
    <lineage>
        <taxon>Bacteria</taxon>
        <taxon>Pseudomonadati</taxon>
        <taxon>Bacteroidota</taxon>
        <taxon>Sphingobacteriia</taxon>
        <taxon>Sphingobacteriales</taxon>
        <taxon>Sphingobacteriaceae</taxon>
        <taxon>Pedobacter</taxon>
    </lineage>
</organism>
<sequence>MESKVTQNEESNVTYIEGTSVSRPACTGTACGSVGYQWDNGNVFSNLTSDKNIDVTIKNWGAAETGHLSPGESKRFNIKTFEEPFVANFV</sequence>
<name>A0ABR6EUV4_9SPHI</name>
<reference evidence="1 2" key="1">
    <citation type="submission" date="2019-11" db="EMBL/GenBank/DDBJ databases">
        <title>Description of Pedobacter sp. LMG 31462T.</title>
        <authorList>
            <person name="Carlier A."/>
            <person name="Qi S."/>
            <person name="Vandamme P."/>
        </authorList>
    </citation>
    <scope>NUCLEOTIDE SEQUENCE [LARGE SCALE GENOMIC DNA]</scope>
    <source>
        <strain evidence="1 2">LMG 31462</strain>
    </source>
</reference>
<gene>
    <name evidence="1" type="ORF">GM920_07875</name>
</gene>
<keyword evidence="2" id="KW-1185">Reference proteome</keyword>